<evidence type="ECO:0000313" key="2">
    <source>
        <dbReference type="Proteomes" id="UP000033441"/>
    </source>
</evidence>
<name>A0A0F3ND33_ANAPH</name>
<dbReference type="EMBL" id="LANV01000001">
    <property type="protein sequence ID" value="KJV64819.1"/>
    <property type="molecule type" value="Genomic_DNA"/>
</dbReference>
<sequence length="42" mass="4863">MQSLFTIFYTYRSIEILRAMPVHHSRIASINCRCYAGKLLSA</sequence>
<comment type="caution">
    <text evidence="1">The sequence shown here is derived from an EMBL/GenBank/DDBJ whole genome shotgun (WGS) entry which is preliminary data.</text>
</comment>
<gene>
    <name evidence="1" type="ORF">APHMUC_0571</name>
</gene>
<dbReference type="Proteomes" id="UP000033441">
    <property type="component" value="Unassembled WGS sequence"/>
</dbReference>
<protein>
    <submittedName>
        <fullName evidence="1">Uncharacterized protein</fullName>
    </submittedName>
</protein>
<dbReference type="AlphaFoldDB" id="A0A0F3ND33"/>
<reference evidence="1 2" key="1">
    <citation type="submission" date="2015-02" db="EMBL/GenBank/DDBJ databases">
        <title>Genome Sequencing of Rickettsiales.</title>
        <authorList>
            <person name="Daugherty S.C."/>
            <person name="Su Q."/>
            <person name="Abolude K."/>
            <person name="Beier-Sexton M."/>
            <person name="Carlyon J.A."/>
            <person name="Carter R."/>
            <person name="Day N.P."/>
            <person name="Dumler S.J."/>
            <person name="Dyachenko V."/>
            <person name="Godinez A."/>
            <person name="Kurtti T.J."/>
            <person name="Lichay M."/>
            <person name="Mullins K.E."/>
            <person name="Ott S."/>
            <person name="Pappas-Brown V."/>
            <person name="Paris D.H."/>
            <person name="Patel P."/>
            <person name="Richards A.L."/>
            <person name="Sadzewicz L."/>
            <person name="Sears K."/>
            <person name="Seidman D."/>
            <person name="Sengamalay N."/>
            <person name="Stenos J."/>
            <person name="Tallon L.J."/>
            <person name="Vincent G."/>
            <person name="Fraser C.M."/>
            <person name="Munderloh U."/>
            <person name="Dunning-Hotopp J.C."/>
        </authorList>
    </citation>
    <scope>NUCLEOTIDE SEQUENCE [LARGE SCALE GENOMIC DNA]</scope>
    <source>
        <strain evidence="1 2">ApMUC09</strain>
    </source>
</reference>
<proteinExistence type="predicted"/>
<accession>A0A0F3ND33</accession>
<dbReference type="PATRIC" id="fig|1359152.3.peg.601"/>
<organism evidence="1 2">
    <name type="scientific">Anaplasma phagocytophilum str. ApMUC09</name>
    <dbReference type="NCBI Taxonomy" id="1359152"/>
    <lineage>
        <taxon>Bacteria</taxon>
        <taxon>Pseudomonadati</taxon>
        <taxon>Pseudomonadota</taxon>
        <taxon>Alphaproteobacteria</taxon>
        <taxon>Rickettsiales</taxon>
        <taxon>Anaplasmataceae</taxon>
        <taxon>Anaplasma</taxon>
        <taxon>phagocytophilum group</taxon>
    </lineage>
</organism>
<evidence type="ECO:0000313" key="1">
    <source>
        <dbReference type="EMBL" id="KJV64819.1"/>
    </source>
</evidence>